<dbReference type="AlphaFoldDB" id="A0A059F0K9"/>
<dbReference type="GO" id="GO:0071164">
    <property type="term" value="F:RNA cap trimethylguanosine synthase activity"/>
    <property type="evidence" value="ECO:0007669"/>
    <property type="project" value="TreeGrafter"/>
</dbReference>
<evidence type="ECO:0000313" key="9">
    <source>
        <dbReference type="Proteomes" id="UP000030655"/>
    </source>
</evidence>
<name>A0A059F0K9_9MICR</name>
<evidence type="ECO:0000313" key="8">
    <source>
        <dbReference type="EMBL" id="KCZ80632.1"/>
    </source>
</evidence>
<dbReference type="EMBL" id="KK365170">
    <property type="protein sequence ID" value="KCZ80632.1"/>
    <property type="molecule type" value="Genomic_DNA"/>
</dbReference>
<comment type="catalytic activity">
    <reaction evidence="6">
        <text>a 5'-end (N(7)-methyl 5'-triphosphoguanosine)-ribonucleoside in snRNA + S-adenosyl-L-methionine = a 5'-end (N(2),N(7)-dimethyl 5'-triphosphoguanosine)-ribonucleoside in snRNA + S-adenosyl-L-homocysteine + H(+)</text>
        <dbReference type="Rhea" id="RHEA:78471"/>
        <dbReference type="Rhea" id="RHEA-COMP:19085"/>
        <dbReference type="Rhea" id="RHEA-COMP:19087"/>
        <dbReference type="ChEBI" id="CHEBI:15378"/>
        <dbReference type="ChEBI" id="CHEBI:57856"/>
        <dbReference type="ChEBI" id="CHEBI:59789"/>
        <dbReference type="ChEBI" id="CHEBI:156461"/>
        <dbReference type="ChEBI" id="CHEBI:172880"/>
    </reaction>
    <physiologicalReaction direction="left-to-right" evidence="6">
        <dbReference type="Rhea" id="RHEA:78472"/>
    </physiologicalReaction>
</comment>
<comment type="catalytic activity">
    <reaction evidence="5">
        <text>a 5'-end (N(2),N(7)-dimethyl 5'-triphosphoguanosine)-ribonucleoside in snRNA + S-adenosyl-L-methionine = a 5'-end (N(2),N(2),N(7)-trimethyl 5'-triphosphoguanosine)-ribonucleoside in snRNA + S-adenosyl-L-homocysteine + H(+)</text>
        <dbReference type="Rhea" id="RHEA:78479"/>
        <dbReference type="Rhea" id="RHEA-COMP:19087"/>
        <dbReference type="Rhea" id="RHEA-COMP:19089"/>
        <dbReference type="ChEBI" id="CHEBI:15378"/>
        <dbReference type="ChEBI" id="CHEBI:57856"/>
        <dbReference type="ChEBI" id="CHEBI:59789"/>
        <dbReference type="ChEBI" id="CHEBI:167623"/>
        <dbReference type="ChEBI" id="CHEBI:172880"/>
    </reaction>
    <physiologicalReaction direction="left-to-right" evidence="5">
        <dbReference type="Rhea" id="RHEA:78480"/>
    </physiologicalReaction>
</comment>
<keyword evidence="9" id="KW-1185">Reference proteome</keyword>
<comment type="similarity">
    <text evidence="2">Belongs to the methyltransferase superfamily. Trimethylguanosine synthase family.</text>
</comment>
<reference evidence="8 9" key="2">
    <citation type="submission" date="2014-03" db="EMBL/GenBank/DDBJ databases">
        <title>The Genome Sequence of Anncaliia algerae insect isolate PRA339.</title>
        <authorList>
            <consortium name="The Broad Institute Genome Sequencing Platform"/>
            <consortium name="The Broad Institute Genome Sequencing Center for Infectious Disease"/>
            <person name="Cuomo C."/>
            <person name="Becnel J."/>
            <person name="Sanscrainte N."/>
            <person name="Walker B."/>
            <person name="Young S.K."/>
            <person name="Zeng Q."/>
            <person name="Gargeya S."/>
            <person name="Fitzgerald M."/>
            <person name="Haas B."/>
            <person name="Abouelleil A."/>
            <person name="Alvarado L."/>
            <person name="Arachchi H.M."/>
            <person name="Berlin A.M."/>
            <person name="Chapman S.B."/>
            <person name="Dewar J."/>
            <person name="Goldberg J."/>
            <person name="Griggs A."/>
            <person name="Gujja S."/>
            <person name="Hansen M."/>
            <person name="Howarth C."/>
            <person name="Imamovic A."/>
            <person name="Larimer J."/>
            <person name="McCowan C."/>
            <person name="Murphy C."/>
            <person name="Neiman D."/>
            <person name="Pearson M."/>
            <person name="Priest M."/>
            <person name="Roberts A."/>
            <person name="Saif S."/>
            <person name="Shea T."/>
            <person name="Sisk P."/>
            <person name="Sykes S."/>
            <person name="Wortman J."/>
            <person name="Nusbaum C."/>
            <person name="Birren B."/>
        </authorList>
    </citation>
    <scope>NUCLEOTIDE SEQUENCE [LARGE SCALE GENOMIC DNA]</scope>
    <source>
        <strain evidence="8 9">PRA339</strain>
    </source>
</reference>
<evidence type="ECO:0000256" key="1">
    <source>
        <dbReference type="ARBA" id="ARBA00018517"/>
    </source>
</evidence>
<dbReference type="Gene3D" id="3.40.50.150">
    <property type="entry name" value="Vaccinia Virus protein VP39"/>
    <property type="match status" value="1"/>
</dbReference>
<dbReference type="HOGENOM" id="CLU_029658_3_1_1"/>
<organism evidence="8 9">
    <name type="scientific">Anncaliia algerae PRA339</name>
    <dbReference type="NCBI Taxonomy" id="1288291"/>
    <lineage>
        <taxon>Eukaryota</taxon>
        <taxon>Fungi</taxon>
        <taxon>Fungi incertae sedis</taxon>
        <taxon>Microsporidia</taxon>
        <taxon>Tubulinosematoidea</taxon>
        <taxon>Tubulinosematidae</taxon>
        <taxon>Anncaliia</taxon>
    </lineage>
</organism>
<evidence type="ECO:0000256" key="7">
    <source>
        <dbReference type="ARBA" id="ARBA00049790"/>
    </source>
</evidence>
<evidence type="ECO:0000256" key="4">
    <source>
        <dbReference type="ARBA" id="ARBA00048740"/>
    </source>
</evidence>
<reference evidence="9" key="1">
    <citation type="submission" date="2013-02" db="EMBL/GenBank/DDBJ databases">
        <authorList>
            <consortium name="The Broad Institute Genome Sequencing Platform"/>
            <person name="Cuomo C."/>
            <person name="Becnel J."/>
            <person name="Sanscrainte N."/>
            <person name="Walker B."/>
            <person name="Young S.K."/>
            <person name="Zeng Q."/>
            <person name="Gargeya S."/>
            <person name="Fitzgerald M."/>
            <person name="Haas B."/>
            <person name="Abouelleil A."/>
            <person name="Alvarado L."/>
            <person name="Arachchi H.M."/>
            <person name="Berlin A.M."/>
            <person name="Chapman S.B."/>
            <person name="Dewar J."/>
            <person name="Goldberg J."/>
            <person name="Griggs A."/>
            <person name="Gujja S."/>
            <person name="Hansen M."/>
            <person name="Howarth C."/>
            <person name="Imamovic A."/>
            <person name="Larimer J."/>
            <person name="McCowan C."/>
            <person name="Murphy C."/>
            <person name="Neiman D."/>
            <person name="Pearson M."/>
            <person name="Priest M."/>
            <person name="Roberts A."/>
            <person name="Saif S."/>
            <person name="Shea T."/>
            <person name="Sisk P."/>
            <person name="Sykes S."/>
            <person name="Wortman J."/>
            <person name="Nusbaum C."/>
            <person name="Birren B."/>
        </authorList>
    </citation>
    <scope>NUCLEOTIDE SEQUENCE [LARGE SCALE GENOMIC DNA]</scope>
    <source>
        <strain evidence="9">PRA339</strain>
    </source>
</reference>
<dbReference type="GO" id="GO:0005634">
    <property type="term" value="C:nucleus"/>
    <property type="evidence" value="ECO:0007669"/>
    <property type="project" value="TreeGrafter"/>
</dbReference>
<dbReference type="VEuPathDB" id="MicrosporidiaDB:H312_01958"/>
<gene>
    <name evidence="8" type="ORF">H312_01958</name>
</gene>
<dbReference type="Proteomes" id="UP000030655">
    <property type="component" value="Unassembled WGS sequence"/>
</dbReference>
<evidence type="ECO:0000256" key="6">
    <source>
        <dbReference type="ARBA" id="ARBA00049075"/>
    </source>
</evidence>
<dbReference type="PANTHER" id="PTHR14741">
    <property type="entry name" value="S-ADENOSYLMETHIONINE-DEPENDENT METHYLTRANSFERASE RELATED"/>
    <property type="match status" value="1"/>
</dbReference>
<comment type="catalytic activity">
    <reaction evidence="3">
        <text>a 5'-end (N(2),N(7)-dimethyl 5'-triphosphoguanosine)-ribonucleoside in snoRNA + S-adenosyl-L-methionine = a 5'-end (N(2),N(2),N(7)-trimethyl 5'-triphosphoguanosine)-ribonucleoside in snoRNA + S-adenosyl-L-homocysteine + H(+)</text>
        <dbReference type="Rhea" id="RHEA:78507"/>
        <dbReference type="Rhea" id="RHEA-COMP:19088"/>
        <dbReference type="Rhea" id="RHEA-COMP:19090"/>
        <dbReference type="ChEBI" id="CHEBI:15378"/>
        <dbReference type="ChEBI" id="CHEBI:57856"/>
        <dbReference type="ChEBI" id="CHEBI:59789"/>
        <dbReference type="ChEBI" id="CHEBI:167623"/>
        <dbReference type="ChEBI" id="CHEBI:172880"/>
    </reaction>
    <physiologicalReaction direction="left-to-right" evidence="3">
        <dbReference type="Rhea" id="RHEA:78508"/>
    </physiologicalReaction>
</comment>
<sequence>MNSHSLEIKKKKNNWEIDSYTLVYSPDLAKFHPKKRILTSLLEEGFMLDEVDWYSLSPESILDVCIKQINRAKIRTLSFNNNILCAFSGVGGDVIPFLRNGFNVTAVDIEYKKIKYLKENCSIIQKENGIGEVTPIVSDFLKFKTDQKYLLAFVTPPWGGLSYKENNSITESIGIKEIHKQVMKFTDSSIYFLPKNSNHSSLKGILGKCKIMEAKDHRGIPVGILTFQGPLFS</sequence>
<comment type="catalytic activity">
    <reaction evidence="4">
        <text>a 5'-end (N(7)-methyl 5'-triphosphoguanosine)-ribonucleoside in snoRNA + S-adenosyl-L-methionine = a 5'-end (N(2),N(7)-dimethyl 5'-triphosphoguanosine)-ribonucleoside in snoRNA + S-adenosyl-L-homocysteine + H(+)</text>
        <dbReference type="Rhea" id="RHEA:78475"/>
        <dbReference type="Rhea" id="RHEA-COMP:19086"/>
        <dbReference type="Rhea" id="RHEA-COMP:19088"/>
        <dbReference type="ChEBI" id="CHEBI:15378"/>
        <dbReference type="ChEBI" id="CHEBI:57856"/>
        <dbReference type="ChEBI" id="CHEBI:59789"/>
        <dbReference type="ChEBI" id="CHEBI:156461"/>
        <dbReference type="ChEBI" id="CHEBI:172880"/>
    </reaction>
    <physiologicalReaction direction="left-to-right" evidence="4">
        <dbReference type="Rhea" id="RHEA:78476"/>
    </physiologicalReaction>
</comment>
<protein>
    <recommendedName>
        <fullName evidence="1">Trimethylguanosine synthase</fullName>
    </recommendedName>
    <alternativeName>
        <fullName evidence="7">Cap-specific guanine-N(2) methyltransferase</fullName>
    </alternativeName>
</protein>
<dbReference type="Pfam" id="PF09445">
    <property type="entry name" value="Methyltransf_15"/>
    <property type="match status" value="1"/>
</dbReference>
<evidence type="ECO:0000256" key="2">
    <source>
        <dbReference type="ARBA" id="ARBA00025783"/>
    </source>
</evidence>
<dbReference type="OrthoDB" id="194443at2759"/>
<proteinExistence type="inferred from homology"/>
<accession>A0A059F0K9</accession>
<dbReference type="STRING" id="1288291.A0A059F0K9"/>
<evidence type="ECO:0000256" key="3">
    <source>
        <dbReference type="ARBA" id="ARBA00047418"/>
    </source>
</evidence>
<dbReference type="InterPro" id="IPR019012">
    <property type="entry name" value="RNA_cap_Gua-N2-MeTrfase"/>
</dbReference>
<dbReference type="InterPro" id="IPR029063">
    <property type="entry name" value="SAM-dependent_MTases_sf"/>
</dbReference>
<dbReference type="SUPFAM" id="SSF53335">
    <property type="entry name" value="S-adenosyl-L-methionine-dependent methyltransferases"/>
    <property type="match status" value="1"/>
</dbReference>
<evidence type="ECO:0000256" key="5">
    <source>
        <dbReference type="ARBA" id="ARBA00048763"/>
    </source>
</evidence>
<dbReference type="PANTHER" id="PTHR14741:SF32">
    <property type="entry name" value="TRIMETHYLGUANOSINE SYNTHASE"/>
    <property type="match status" value="1"/>
</dbReference>